<dbReference type="EMBL" id="SSTI01000007">
    <property type="protein sequence ID" value="THG39523.1"/>
    <property type="molecule type" value="Genomic_DNA"/>
</dbReference>
<gene>
    <name evidence="1" type="ORF">E5988_10100</name>
</gene>
<dbReference type="Gene3D" id="1.25.40.10">
    <property type="entry name" value="Tetratricopeptide repeat domain"/>
    <property type="match status" value="1"/>
</dbReference>
<protein>
    <recommendedName>
        <fullName evidence="3">SPOR domain-containing protein</fullName>
    </recommendedName>
</protein>
<dbReference type="Proteomes" id="UP000308038">
    <property type="component" value="Unassembled WGS sequence"/>
</dbReference>
<dbReference type="RefSeq" id="WP_136451606.1">
    <property type="nucleotide sequence ID" value="NZ_SSTI01000007.1"/>
</dbReference>
<name>A0ABY2QGP1_9SPHN</name>
<comment type="caution">
    <text evidence="1">The sequence shown here is derived from an EMBL/GenBank/DDBJ whole genome shotgun (WGS) entry which is preliminary data.</text>
</comment>
<proteinExistence type="predicted"/>
<organism evidence="1 2">
    <name type="scientific">Sphingomonas olei</name>
    <dbReference type="NCBI Taxonomy" id="1886787"/>
    <lineage>
        <taxon>Bacteria</taxon>
        <taxon>Pseudomonadati</taxon>
        <taxon>Pseudomonadota</taxon>
        <taxon>Alphaproteobacteria</taxon>
        <taxon>Sphingomonadales</taxon>
        <taxon>Sphingomonadaceae</taxon>
        <taxon>Sphingomonas</taxon>
    </lineage>
</organism>
<keyword evidence="2" id="KW-1185">Reference proteome</keyword>
<reference evidence="1 2" key="1">
    <citation type="submission" date="2019-04" db="EMBL/GenBank/DDBJ databases">
        <title>Microbes associate with the intestines of laboratory mice.</title>
        <authorList>
            <person name="Navarre W."/>
            <person name="Wong E."/>
            <person name="Huang K.C."/>
            <person name="Tropini C."/>
            <person name="Ng K."/>
            <person name="Yu B."/>
        </authorList>
    </citation>
    <scope>NUCLEOTIDE SEQUENCE [LARGE SCALE GENOMIC DNA]</scope>
    <source>
        <strain evidence="1 2">NM83_B4-11</strain>
    </source>
</reference>
<dbReference type="InterPro" id="IPR011990">
    <property type="entry name" value="TPR-like_helical_dom_sf"/>
</dbReference>
<evidence type="ECO:0000313" key="2">
    <source>
        <dbReference type="Proteomes" id="UP000308038"/>
    </source>
</evidence>
<sequence length="376" mass="41024">MFTLLLMLQAATADIVIKGKRLVEAQADCARGNCTPLRDVTATIALAESQFRDGEYLKAKRLLAAAVARNKDKAGSDPRPVAALYEAYATVAIHEGDRDTYRSAVADQVRVLRDHLPADDNAVVLSSITLGDMWMKLRDYRRAQNAYRAAEAEARRRGEDRAAVLAGLRLAALDMGVGKKAVALRRISALEALPVAADPEVRKLLTVMRVRAEAVYTDRAKTGDMADQAGDGAGGRQLLVWEPPYDFVANSDANYLSRAQGSADPIPRTASEQDGVQWADIGFWVKADGRTAEAEVIQASAGNRWAEAILPQVEGRRYSPIPAASVPEEGSYRIERFTRRSDYTTPIGSLVRRRMATNGFEIVDLTNPDAKPRPAS</sequence>
<evidence type="ECO:0000313" key="1">
    <source>
        <dbReference type="EMBL" id="THG39523.1"/>
    </source>
</evidence>
<evidence type="ECO:0008006" key="3">
    <source>
        <dbReference type="Google" id="ProtNLM"/>
    </source>
</evidence>
<accession>A0ABY2QGP1</accession>